<dbReference type="InterPro" id="IPR015943">
    <property type="entry name" value="WD40/YVTN_repeat-like_dom_sf"/>
</dbReference>
<dbReference type="KEGG" id="ccro:CMC5_022260"/>
<evidence type="ECO:0008006" key="4">
    <source>
        <dbReference type="Google" id="ProtNLM"/>
    </source>
</evidence>
<dbReference type="STRING" id="52.CMC5_022260"/>
<reference evidence="2 3" key="1">
    <citation type="submission" date="2015-07" db="EMBL/GenBank/DDBJ databases">
        <title>Genome analysis of myxobacterium Chondromyces crocatus Cm c5 reveals a high potential for natural compound synthesis and the genetic basis for the loss of fruiting body formation.</title>
        <authorList>
            <person name="Zaburannyi N."/>
            <person name="Bunk B."/>
            <person name="Maier J."/>
            <person name="Overmann J."/>
            <person name="Mueller R."/>
        </authorList>
    </citation>
    <scope>NUCLEOTIDE SEQUENCE [LARGE SCALE GENOMIC DNA]</scope>
    <source>
        <strain evidence="2 3">Cm c5</strain>
    </source>
</reference>
<dbReference type="SUPFAM" id="SSF101898">
    <property type="entry name" value="NHL repeat"/>
    <property type="match status" value="2"/>
</dbReference>
<proteinExistence type="predicted"/>
<dbReference type="PANTHER" id="PTHR40274:SF4">
    <property type="entry name" value="BLL1406 PROTEIN"/>
    <property type="match status" value="1"/>
</dbReference>
<protein>
    <recommendedName>
        <fullName evidence="4">SMP-30/Gluconolactonase/LRE-like region domain-containing protein</fullName>
    </recommendedName>
</protein>
<dbReference type="Gene3D" id="2.120.10.30">
    <property type="entry name" value="TolB, C-terminal domain"/>
    <property type="match status" value="2"/>
</dbReference>
<name>A0A0K1EB65_CHOCO</name>
<dbReference type="EMBL" id="CP012159">
    <property type="protein sequence ID" value="AKT38084.1"/>
    <property type="molecule type" value="Genomic_DNA"/>
</dbReference>
<dbReference type="Gene3D" id="2.130.10.10">
    <property type="entry name" value="YVTN repeat-like/Quinoprotein amine dehydrogenase"/>
    <property type="match status" value="1"/>
</dbReference>
<dbReference type="InterPro" id="IPR011042">
    <property type="entry name" value="6-blade_b-propeller_TolB-like"/>
</dbReference>
<feature type="signal peptide" evidence="1">
    <location>
        <begin position="1"/>
        <end position="30"/>
    </location>
</feature>
<keyword evidence="1" id="KW-0732">Signal</keyword>
<dbReference type="Proteomes" id="UP000067626">
    <property type="component" value="Chromosome"/>
</dbReference>
<evidence type="ECO:0000313" key="3">
    <source>
        <dbReference type="Proteomes" id="UP000067626"/>
    </source>
</evidence>
<keyword evidence="3" id="KW-1185">Reference proteome</keyword>
<evidence type="ECO:0000313" key="2">
    <source>
        <dbReference type="EMBL" id="AKT38084.1"/>
    </source>
</evidence>
<dbReference type="AlphaFoldDB" id="A0A0K1EB65"/>
<accession>A0A0K1EB65</accession>
<dbReference type="PATRIC" id="fig|52.7.peg.2395"/>
<sequence>MTRSACAPLSTLTLLLGALGLTACEPTALAQGAALHSANGMAFDASGNLHVASILGSEVVELRPSDGHVLGRTGKNLGVDGPDDITFGPDGSLYWTGLAAGEVGRRTPAGVTTSQSVALGVNPITFSDDGRLFVALAFLGDALYELDPDLIDPPRLIASNFGFLNGMDFGPDGRLYAPVFGQGKVISIDVDSCDDATDPYTECDVVTEVDDLFIPAAVKFDPLDRLHVVDQSGEVFRVDLVTQQKDLIAQLAPGLDNLAFDASGDLYVSSANDGFVVRVNSSTSIDELSPGGMVAPGGLALLGTGSAATLYVADVFTLRAFDPATGVQTGQIIPFSGHSALTTPTNVAPDGANLLVSSWFGNAVQVWDPATEAVLESYSDFEFPNNAIRFDGDLIVAELGFVPGTGRISRETGSGRTVLVSGLSAPGGLAASGDDLWFADWGTGEVFQLIDGGVVLSPPLLVAGGLDKPEGLAVRADGKLLVVESGAGRLKLIDPSTLTVTTLATGLATGLPGITGLAASFTFSGIAVAPSGDVYVAGDQGNVIYTL</sequence>
<feature type="chain" id="PRO_5005459160" description="SMP-30/Gluconolactonase/LRE-like region domain-containing protein" evidence="1">
    <location>
        <begin position="31"/>
        <end position="547"/>
    </location>
</feature>
<organism evidence="2 3">
    <name type="scientific">Chondromyces crocatus</name>
    <dbReference type="NCBI Taxonomy" id="52"/>
    <lineage>
        <taxon>Bacteria</taxon>
        <taxon>Pseudomonadati</taxon>
        <taxon>Myxococcota</taxon>
        <taxon>Polyangia</taxon>
        <taxon>Polyangiales</taxon>
        <taxon>Polyangiaceae</taxon>
        <taxon>Chondromyces</taxon>
    </lineage>
</organism>
<dbReference type="RefSeq" id="WP_245678400.1">
    <property type="nucleotide sequence ID" value="NZ_CP012159.1"/>
</dbReference>
<evidence type="ECO:0000256" key="1">
    <source>
        <dbReference type="SAM" id="SignalP"/>
    </source>
</evidence>
<dbReference type="PROSITE" id="PS51257">
    <property type="entry name" value="PROKAR_LIPOPROTEIN"/>
    <property type="match status" value="1"/>
</dbReference>
<dbReference type="InterPro" id="IPR051344">
    <property type="entry name" value="Vgb"/>
</dbReference>
<dbReference type="PANTHER" id="PTHR40274">
    <property type="entry name" value="VIRGINIAMYCIN B LYASE"/>
    <property type="match status" value="1"/>
</dbReference>
<gene>
    <name evidence="2" type="ORF">CMC5_022260</name>
</gene>